<reference evidence="2" key="1">
    <citation type="submission" date="2016-05" db="EMBL/GenBank/DDBJ databases">
        <title>Comparative genomics of biotechnologically important yeasts.</title>
        <authorList>
            <consortium name="DOE Joint Genome Institute"/>
            <person name="Riley R."/>
            <person name="Haridas S."/>
            <person name="Wolfe K.H."/>
            <person name="Lopes M.R."/>
            <person name="Hittinger C.T."/>
            <person name="Goker M."/>
            <person name="Salamov A."/>
            <person name="Wisecaver J."/>
            <person name="Long T.M."/>
            <person name="Aerts A.L."/>
            <person name="Barry K."/>
            <person name="Choi C."/>
            <person name="Clum A."/>
            <person name="Coughlan A.Y."/>
            <person name="Deshpande S."/>
            <person name="Douglass A.P."/>
            <person name="Hanson S.J."/>
            <person name="Klenk H.-P."/>
            <person name="Labutti K."/>
            <person name="Lapidus A."/>
            <person name="Lindquist E."/>
            <person name="Lipzen A."/>
            <person name="Meier-Kolthoff J.P."/>
            <person name="Ohm R.A."/>
            <person name="Otillar R.P."/>
            <person name="Pangilinan J."/>
            <person name="Peng Y."/>
            <person name="Rokas A."/>
            <person name="Rosa C.A."/>
            <person name="Scheuner C."/>
            <person name="Sibirny A.A."/>
            <person name="Slot J.C."/>
            <person name="Stielow J.B."/>
            <person name="Sun H."/>
            <person name="Kurtzman C.P."/>
            <person name="Blackwell M."/>
            <person name="Grigoriev I.V."/>
            <person name="Jeffries T.W."/>
        </authorList>
    </citation>
    <scope>NUCLEOTIDE SEQUENCE [LARGE SCALE GENOMIC DNA]</scope>
    <source>
        <strain evidence="2">DSM 1968</strain>
    </source>
</reference>
<dbReference type="GeneID" id="30966821"/>
<dbReference type="EMBL" id="KV454480">
    <property type="protein sequence ID" value="ODV60957.1"/>
    <property type="molecule type" value="Genomic_DNA"/>
</dbReference>
<accession>A0A1D2VHJ9</accession>
<sequence>MPNLGNFWVQKRGLRCWLFFSEKAWDFNSECFFRVYLICIGFLSGRPGFPTSYLKLRNRFK</sequence>
<dbReference type="AlphaFoldDB" id="A0A1D2VHJ9"/>
<protein>
    <submittedName>
        <fullName evidence="1">Uncharacterized protein</fullName>
    </submittedName>
</protein>
<evidence type="ECO:0000313" key="2">
    <source>
        <dbReference type="Proteomes" id="UP000095038"/>
    </source>
</evidence>
<gene>
    <name evidence="1" type="ORF">ASCRUDRAFT_75715</name>
</gene>
<organism evidence="1 2">
    <name type="scientific">Ascoidea rubescens DSM 1968</name>
    <dbReference type="NCBI Taxonomy" id="1344418"/>
    <lineage>
        <taxon>Eukaryota</taxon>
        <taxon>Fungi</taxon>
        <taxon>Dikarya</taxon>
        <taxon>Ascomycota</taxon>
        <taxon>Saccharomycotina</taxon>
        <taxon>Saccharomycetes</taxon>
        <taxon>Ascoideaceae</taxon>
        <taxon>Ascoidea</taxon>
    </lineage>
</organism>
<dbReference type="InParanoid" id="A0A1D2VHJ9"/>
<evidence type="ECO:0000313" key="1">
    <source>
        <dbReference type="EMBL" id="ODV60957.1"/>
    </source>
</evidence>
<proteinExistence type="predicted"/>
<keyword evidence="2" id="KW-1185">Reference proteome</keyword>
<dbReference type="Proteomes" id="UP000095038">
    <property type="component" value="Unassembled WGS sequence"/>
</dbReference>
<name>A0A1D2VHJ9_9ASCO</name>
<dbReference type="RefSeq" id="XP_020047264.1">
    <property type="nucleotide sequence ID" value="XM_020193185.1"/>
</dbReference>